<evidence type="ECO:0000256" key="2">
    <source>
        <dbReference type="ARBA" id="ARBA00022692"/>
    </source>
</evidence>
<dbReference type="eggNOG" id="COG3846">
    <property type="taxonomic scope" value="Bacteria"/>
</dbReference>
<feature type="transmembrane region" description="Helical" evidence="5">
    <location>
        <begin position="40"/>
        <end position="61"/>
    </location>
</feature>
<evidence type="ECO:0000256" key="5">
    <source>
        <dbReference type="SAM" id="Phobius"/>
    </source>
</evidence>
<organism evidence="6 7">
    <name type="scientific">Desulfobacter postgatei 2ac9</name>
    <dbReference type="NCBI Taxonomy" id="879212"/>
    <lineage>
        <taxon>Bacteria</taxon>
        <taxon>Pseudomonadati</taxon>
        <taxon>Thermodesulfobacteriota</taxon>
        <taxon>Desulfobacteria</taxon>
        <taxon>Desulfobacterales</taxon>
        <taxon>Desulfobacteraceae</taxon>
        <taxon>Desulfobacter</taxon>
    </lineage>
</organism>
<reference evidence="6 7" key="1">
    <citation type="submission" date="2011-09" db="EMBL/GenBank/DDBJ databases">
        <authorList>
            <consortium name="US DOE Joint Genome Institute (JGI-PGF)"/>
            <person name="Lucas S."/>
            <person name="Han J."/>
            <person name="Lapidus A."/>
            <person name="Cheng J.-F."/>
            <person name="Goodwin L."/>
            <person name="Pitluck S."/>
            <person name="Peters L."/>
            <person name="Land M.L."/>
            <person name="Hauser L."/>
            <person name="Orellana R."/>
            <person name="Lovley D."/>
            <person name="Woyke T.J."/>
        </authorList>
    </citation>
    <scope>NUCLEOTIDE SEQUENCE [LARGE SCALE GENOMIC DNA]</scope>
    <source>
        <strain evidence="6 7">2ac9</strain>
    </source>
</reference>
<name>I5B119_9BACT</name>
<feature type="transmembrane region" description="Helical" evidence="5">
    <location>
        <begin position="73"/>
        <end position="94"/>
    </location>
</feature>
<comment type="subcellular location">
    <subcellularLocation>
        <location evidence="1">Membrane</location>
        <topology evidence="1">Multi-pass membrane protein</topology>
    </subcellularLocation>
</comment>
<feature type="transmembrane region" description="Helical" evidence="5">
    <location>
        <begin position="209"/>
        <end position="230"/>
    </location>
</feature>
<keyword evidence="4 5" id="KW-0472">Membrane</keyword>
<proteinExistence type="predicted"/>
<evidence type="ECO:0000256" key="4">
    <source>
        <dbReference type="ARBA" id="ARBA00023136"/>
    </source>
</evidence>
<dbReference type="AlphaFoldDB" id="I5B119"/>
<keyword evidence="7" id="KW-1185">Reference proteome</keyword>
<reference evidence="6 7" key="2">
    <citation type="submission" date="2012-02" db="EMBL/GenBank/DDBJ databases">
        <title>Improved High-Quality Draft sequence of Desulfobacter postgatei 2ac9.</title>
        <authorList>
            <consortium name="US DOE Joint Genome Institute"/>
            <person name="Lucas S."/>
            <person name="Han J."/>
            <person name="Lapidus A."/>
            <person name="Cheng J.-F."/>
            <person name="Goodwin L."/>
            <person name="Pitluck S."/>
            <person name="Peters L."/>
            <person name="Ovchinnikova G."/>
            <person name="Held B."/>
            <person name="Detter J.C."/>
            <person name="Han C."/>
            <person name="Tapia R."/>
            <person name="Land M."/>
            <person name="Hauser L."/>
            <person name="Kyrpides N."/>
            <person name="Ivanova N."/>
            <person name="Pagani I."/>
            <person name="Orellana R."/>
            <person name="Lovley D."/>
            <person name="Woyke T."/>
        </authorList>
    </citation>
    <scope>NUCLEOTIDE SEQUENCE [LARGE SCALE GENOMIC DNA]</scope>
    <source>
        <strain evidence="6 7">2ac9</strain>
    </source>
</reference>
<dbReference type="STRING" id="879212.DespoDRAFT_01218"/>
<evidence type="ECO:0000256" key="1">
    <source>
        <dbReference type="ARBA" id="ARBA00004141"/>
    </source>
</evidence>
<keyword evidence="2 5" id="KW-0812">Transmembrane</keyword>
<sequence length="328" mass="34804">MFLFKNLAIAADVNQDIIDRIVNKYLIMGSTWGENIKSHALWLLKWLLVIQLVVMAVKLGFKQSTLQDVIEDLVMTAIFGGIFWALIIKGQAWGVDLIKGMINMAEDVAGSGSTPDEAFFAKIFTDILDVSNNMMYSWNPIFVPALCLCSICSAACGAFIYGMYLVILCESYIALNLGIFILGFGGFRYTRGFATGFLKYALSVGLKLFVIRCLLYILGSFMADMVLFTFKSFTETLVITACFFILAFLIKVLPDTIAKMVTLHSGSSAGAITGAMAAGAGMAAGAASMGVGAAAGAAGGGGMAGALSGARSGALEAIAKAVKPKEEK</sequence>
<keyword evidence="3 5" id="KW-1133">Transmembrane helix</keyword>
<dbReference type="NCBIfam" id="TIGR02783">
    <property type="entry name" value="TrbL_P"/>
    <property type="match status" value="1"/>
</dbReference>
<feature type="transmembrane region" description="Helical" evidence="5">
    <location>
        <begin position="171"/>
        <end position="189"/>
    </location>
</feature>
<evidence type="ECO:0000256" key="3">
    <source>
        <dbReference type="ARBA" id="ARBA00022989"/>
    </source>
</evidence>
<gene>
    <name evidence="6" type="ORF">DespoDRAFT_01218</name>
</gene>
<dbReference type="Pfam" id="PF04610">
    <property type="entry name" value="TrbL"/>
    <property type="match status" value="1"/>
</dbReference>
<protein>
    <submittedName>
        <fullName evidence="6">P-type conjugative transfer protein TrbL</fullName>
    </submittedName>
</protein>
<feature type="transmembrane region" description="Helical" evidence="5">
    <location>
        <begin position="141"/>
        <end position="164"/>
    </location>
</feature>
<dbReference type="GO" id="GO:0030255">
    <property type="term" value="P:protein secretion by the type IV secretion system"/>
    <property type="evidence" value="ECO:0007669"/>
    <property type="project" value="InterPro"/>
</dbReference>
<dbReference type="GO" id="GO:0016020">
    <property type="term" value="C:membrane"/>
    <property type="evidence" value="ECO:0007669"/>
    <property type="project" value="UniProtKB-SubCell"/>
</dbReference>
<accession>I5B119</accession>
<dbReference type="EMBL" id="CM001488">
    <property type="protein sequence ID" value="EIM63182.1"/>
    <property type="molecule type" value="Genomic_DNA"/>
</dbReference>
<dbReference type="Proteomes" id="UP000005778">
    <property type="component" value="Chromosome"/>
</dbReference>
<feature type="transmembrane region" description="Helical" evidence="5">
    <location>
        <begin position="237"/>
        <end position="254"/>
    </location>
</feature>
<evidence type="ECO:0000313" key="6">
    <source>
        <dbReference type="EMBL" id="EIM63182.1"/>
    </source>
</evidence>
<dbReference type="InterPro" id="IPR007688">
    <property type="entry name" value="Conjugal_tfr_TrbL/VirB6"/>
</dbReference>
<evidence type="ECO:0000313" key="7">
    <source>
        <dbReference type="Proteomes" id="UP000005778"/>
    </source>
</evidence>
<dbReference type="InterPro" id="IPR014150">
    <property type="entry name" value="Conjugal_tfr_TrbL"/>
</dbReference>
<dbReference type="HOGENOM" id="CLU_857200_0_0_7"/>